<evidence type="ECO:0000259" key="4">
    <source>
        <dbReference type="Pfam" id="PF19290"/>
    </source>
</evidence>
<dbReference type="InterPro" id="IPR045569">
    <property type="entry name" value="Metalloprtase-TldD/E_C"/>
</dbReference>
<dbReference type="Proteomes" id="UP000198729">
    <property type="component" value="Unassembled WGS sequence"/>
</dbReference>
<dbReference type="InterPro" id="IPR047657">
    <property type="entry name" value="PmbA"/>
</dbReference>
<keyword evidence="6" id="KW-1185">Reference proteome</keyword>
<evidence type="ECO:0000256" key="1">
    <source>
        <dbReference type="ARBA" id="ARBA00005836"/>
    </source>
</evidence>
<protein>
    <submittedName>
        <fullName evidence="5">Peptidase required for the maturation and secretion of the antibiotic peptide MccB17</fullName>
    </submittedName>
</protein>
<dbReference type="Gene3D" id="3.30.2290.10">
    <property type="entry name" value="PmbA/TldD superfamily"/>
    <property type="match status" value="1"/>
</dbReference>
<feature type="domain" description="Metalloprotease TldD/E central" evidence="4">
    <location>
        <begin position="131"/>
        <end position="238"/>
    </location>
</feature>
<dbReference type="GO" id="GO:0006508">
    <property type="term" value="P:proteolysis"/>
    <property type="evidence" value="ECO:0007669"/>
    <property type="project" value="InterPro"/>
</dbReference>
<reference evidence="5 6" key="1">
    <citation type="submission" date="2016-10" db="EMBL/GenBank/DDBJ databases">
        <authorList>
            <person name="de Groot N.N."/>
        </authorList>
    </citation>
    <scope>NUCLEOTIDE SEQUENCE [LARGE SCALE GENOMIC DNA]</scope>
    <source>
        <strain evidence="5">1</strain>
    </source>
</reference>
<dbReference type="SUPFAM" id="SSF111283">
    <property type="entry name" value="Putative modulator of DNA gyrase, PmbA/TldD"/>
    <property type="match status" value="1"/>
</dbReference>
<dbReference type="InterPro" id="IPR045570">
    <property type="entry name" value="Metalloprtase-TldD/E_cen_dom"/>
</dbReference>
<dbReference type="STRING" id="51642.NSMM_500075"/>
<accession>A0A1G5SGE9</accession>
<dbReference type="Pfam" id="PF19289">
    <property type="entry name" value="PmbA_TldD_3rd"/>
    <property type="match status" value="1"/>
</dbReference>
<organism evidence="5 6">
    <name type="scientific">Nitrosomonas mobilis</name>
    <dbReference type="NCBI Taxonomy" id="51642"/>
    <lineage>
        <taxon>Bacteria</taxon>
        <taxon>Pseudomonadati</taxon>
        <taxon>Pseudomonadota</taxon>
        <taxon>Betaproteobacteria</taxon>
        <taxon>Nitrosomonadales</taxon>
        <taxon>Nitrosomonadaceae</taxon>
        <taxon>Nitrosomonas</taxon>
    </lineage>
</organism>
<sequence length="455" mass="48379">MNNSIDRTESPQIFACSTEILQDIATTILTLARKGGANACETHISEGSGQNVTARMGEVETIEYTRDKGLSVTVYIGQNRGNASSSDFSPRAIEETVAAALAIARYTAADSFAGLAEASLLATNFPDLGLYHPWSLPVEQAIELAKQCEAAALAIDKRIINSEGASVSVSAAQFIYANSLGFIGGYPSTSHSIGCAVIAGDESGMQRDYWYSVARARDDLERIDAIGQKAGQRSLARLGARKISTCEASVLFDASIAPSLLGYFVQAISGASLYRKSSFLLDSIGKQVFPDNIQIDESPHLVKGLASHSFDDEGVATHARKIVENGIVQGYFLGSYAARKLGMHSTGNAGGNHNLILKNDAPLPFDALLRRMGKGLLVTELLGHGVNLVTGDYSQGAAGFWVEQGEICFPVEEITIAGNLQTMYRGIVAVGDEIIVRGSRQCGALLIDRMTIAGT</sequence>
<dbReference type="Pfam" id="PF19290">
    <property type="entry name" value="PmbA_TldD_2nd"/>
    <property type="match status" value="1"/>
</dbReference>
<evidence type="ECO:0000313" key="6">
    <source>
        <dbReference type="Proteomes" id="UP000198729"/>
    </source>
</evidence>
<dbReference type="GO" id="GO:0008237">
    <property type="term" value="F:metallopeptidase activity"/>
    <property type="evidence" value="ECO:0007669"/>
    <property type="project" value="InterPro"/>
</dbReference>
<dbReference type="InterPro" id="IPR035068">
    <property type="entry name" value="TldD/PmbA_N"/>
</dbReference>
<dbReference type="Pfam" id="PF01523">
    <property type="entry name" value="PmbA_TldD_1st"/>
    <property type="match status" value="1"/>
</dbReference>
<evidence type="ECO:0000259" key="2">
    <source>
        <dbReference type="Pfam" id="PF01523"/>
    </source>
</evidence>
<proteinExistence type="inferred from homology"/>
<dbReference type="OrthoDB" id="9803618at2"/>
<feature type="domain" description="Metalloprotease TldD/E C-terminal" evidence="3">
    <location>
        <begin position="246"/>
        <end position="454"/>
    </location>
</feature>
<feature type="domain" description="Metalloprotease TldD/E N-terminal" evidence="2">
    <location>
        <begin position="44"/>
        <end position="104"/>
    </location>
</feature>
<gene>
    <name evidence="5" type="primary">pmbA</name>
    <name evidence="5" type="ORF">NSMM_500075</name>
</gene>
<dbReference type="InterPro" id="IPR036059">
    <property type="entry name" value="TldD/PmbA_sf"/>
</dbReference>
<dbReference type="NCBIfam" id="NF008268">
    <property type="entry name" value="PRK11040.1"/>
    <property type="match status" value="1"/>
</dbReference>
<dbReference type="InterPro" id="IPR002510">
    <property type="entry name" value="Metalloprtase-TldD/E_N"/>
</dbReference>
<dbReference type="PANTHER" id="PTHR43421">
    <property type="entry name" value="METALLOPROTEASE PMBA"/>
    <property type="match status" value="1"/>
</dbReference>
<dbReference type="PANTHER" id="PTHR43421:SF1">
    <property type="entry name" value="METALLOPROTEASE PMBA"/>
    <property type="match status" value="1"/>
</dbReference>
<name>A0A1G5SGE9_9PROT</name>
<dbReference type="GO" id="GO:0005829">
    <property type="term" value="C:cytosol"/>
    <property type="evidence" value="ECO:0007669"/>
    <property type="project" value="TreeGrafter"/>
</dbReference>
<dbReference type="AlphaFoldDB" id="A0A1G5SGE9"/>
<dbReference type="EMBL" id="FMWO01000059">
    <property type="protein sequence ID" value="SCZ86275.1"/>
    <property type="molecule type" value="Genomic_DNA"/>
</dbReference>
<dbReference type="RefSeq" id="WP_090287213.1">
    <property type="nucleotide sequence ID" value="NZ_FMWO01000059.1"/>
</dbReference>
<evidence type="ECO:0000259" key="3">
    <source>
        <dbReference type="Pfam" id="PF19289"/>
    </source>
</evidence>
<comment type="similarity">
    <text evidence="1">Belongs to the peptidase U62 family.</text>
</comment>
<evidence type="ECO:0000313" key="5">
    <source>
        <dbReference type="EMBL" id="SCZ86275.1"/>
    </source>
</evidence>